<dbReference type="EMBL" id="FNPI01000014">
    <property type="protein sequence ID" value="SDZ48938.1"/>
    <property type="molecule type" value="Genomic_DNA"/>
</dbReference>
<accession>A0A1H3TGD1</accession>
<proteinExistence type="inferred from homology"/>
<dbReference type="Proteomes" id="UP000198935">
    <property type="component" value="Unassembled WGS sequence"/>
</dbReference>
<dbReference type="FunFam" id="3.20.20.80:FF:000004">
    <property type="entry name" value="Beta-glucosidase 6-phospho-beta-glucosidase"/>
    <property type="match status" value="1"/>
</dbReference>
<organism evidence="5 6">
    <name type="scientific">Evansella caseinilytica</name>
    <dbReference type="NCBI Taxonomy" id="1503961"/>
    <lineage>
        <taxon>Bacteria</taxon>
        <taxon>Bacillati</taxon>
        <taxon>Bacillota</taxon>
        <taxon>Bacilli</taxon>
        <taxon>Bacillales</taxon>
        <taxon>Bacillaceae</taxon>
        <taxon>Evansella</taxon>
    </lineage>
</organism>
<evidence type="ECO:0000313" key="6">
    <source>
        <dbReference type="Proteomes" id="UP000198935"/>
    </source>
</evidence>
<dbReference type="SUPFAM" id="SSF51445">
    <property type="entry name" value="(Trans)glycosidases"/>
    <property type="match status" value="1"/>
</dbReference>
<dbReference type="Gene3D" id="3.20.20.80">
    <property type="entry name" value="Glycosidases"/>
    <property type="match status" value="1"/>
</dbReference>
<dbReference type="Pfam" id="PF00232">
    <property type="entry name" value="Glyco_hydro_1"/>
    <property type="match status" value="1"/>
</dbReference>
<dbReference type="PANTHER" id="PTHR10353:SF122">
    <property type="entry name" value="6-PHOSPHO-BETA-GLUCOSIDASE ASCB-RELATED"/>
    <property type="match status" value="1"/>
</dbReference>
<gene>
    <name evidence="5" type="ORF">SAMN05421736_11488</name>
</gene>
<dbReference type="GO" id="GO:0016052">
    <property type="term" value="P:carbohydrate catabolic process"/>
    <property type="evidence" value="ECO:0007669"/>
    <property type="project" value="TreeGrafter"/>
</dbReference>
<dbReference type="STRING" id="1503961.SAMN05421736_11488"/>
<evidence type="ECO:0000256" key="2">
    <source>
        <dbReference type="ARBA" id="ARBA00022801"/>
    </source>
</evidence>
<sequence length="473" mass="54609">MNEKKFPDNFLWGGAIAANQAEGAWNVDGKGPAISDVIRNGIVGGDFDGEVIPGEYYASHEAIDFYHRYKEDIALLAEAGLKCFRTSIAWSRIYPNGDEEQPNEKGLQFYDDLFDELHKYGMEPVITLSHFEIPLNLITKYGGWTNRKLIGFFERYAETVLRRYRGKVKYWLNFNEINHFHTIPLAAGGIVIEKEETKLQQIYQASHHVFVASAKAAKLCHEISPEAKMGAMLSLSPIYPHTCHPEDVFDSYQLRRRSLFYSDVMIRGYYPNYAKRIWKEQQIDLQMEDEDVEVIRDHTVDFLSFSYYRSSTHKAGMPILGNTGGIIGLDNPYLEKTEWGWPIDPKGLRYVCNELYDRYQIPLFIVENGYGGVDKVEDTGEINDDERIIYIKKHLIELYEALEDGCEILGYTWWGPMDIVSAGTGEMKKRYGFIYVDKDNDGKGTLNRSKKKSFYWYKKVIESNGQLLLHDEE</sequence>
<dbReference type="PROSITE" id="PS00653">
    <property type="entry name" value="GLYCOSYL_HYDROL_F1_2"/>
    <property type="match status" value="1"/>
</dbReference>
<dbReference type="PANTHER" id="PTHR10353">
    <property type="entry name" value="GLYCOSYL HYDROLASE"/>
    <property type="match status" value="1"/>
</dbReference>
<comment type="similarity">
    <text evidence="1 4">Belongs to the glycosyl hydrolase 1 family.</text>
</comment>
<dbReference type="GO" id="GO:0005829">
    <property type="term" value="C:cytosol"/>
    <property type="evidence" value="ECO:0007669"/>
    <property type="project" value="TreeGrafter"/>
</dbReference>
<dbReference type="InterPro" id="IPR033132">
    <property type="entry name" value="GH_1_N_CS"/>
</dbReference>
<dbReference type="InterPro" id="IPR001360">
    <property type="entry name" value="Glyco_hydro_1"/>
</dbReference>
<dbReference type="PRINTS" id="PR00131">
    <property type="entry name" value="GLHYDRLASE1"/>
</dbReference>
<dbReference type="AlphaFoldDB" id="A0A1H3TGD1"/>
<dbReference type="OrthoDB" id="9765195at2"/>
<dbReference type="InterPro" id="IPR017853">
    <property type="entry name" value="GH"/>
</dbReference>
<evidence type="ECO:0000256" key="1">
    <source>
        <dbReference type="ARBA" id="ARBA00010838"/>
    </source>
</evidence>
<evidence type="ECO:0000256" key="3">
    <source>
        <dbReference type="ARBA" id="ARBA00023295"/>
    </source>
</evidence>
<protein>
    <submittedName>
        <fullName evidence="5">6-phospho-beta-glucosidase</fullName>
    </submittedName>
</protein>
<evidence type="ECO:0000313" key="5">
    <source>
        <dbReference type="EMBL" id="SDZ48938.1"/>
    </source>
</evidence>
<name>A0A1H3TGD1_9BACI</name>
<keyword evidence="6" id="KW-1185">Reference proteome</keyword>
<keyword evidence="2" id="KW-0378">Hydrolase</keyword>
<reference evidence="6" key="1">
    <citation type="submission" date="2016-10" db="EMBL/GenBank/DDBJ databases">
        <authorList>
            <person name="Varghese N."/>
            <person name="Submissions S."/>
        </authorList>
    </citation>
    <scope>NUCLEOTIDE SEQUENCE [LARGE SCALE GENOMIC DNA]</scope>
    <source>
        <strain evidence="6">SP</strain>
    </source>
</reference>
<evidence type="ECO:0000256" key="4">
    <source>
        <dbReference type="RuleBase" id="RU003690"/>
    </source>
</evidence>
<dbReference type="GO" id="GO:0008422">
    <property type="term" value="F:beta-glucosidase activity"/>
    <property type="evidence" value="ECO:0007669"/>
    <property type="project" value="TreeGrafter"/>
</dbReference>
<keyword evidence="3" id="KW-0326">Glycosidase</keyword>